<dbReference type="PANTHER" id="PTHR13767">
    <property type="entry name" value="TRNA-PSEUDOURIDINE SYNTHASE"/>
    <property type="match status" value="1"/>
</dbReference>
<keyword evidence="3 5" id="KW-0819">tRNA processing</keyword>
<reference evidence="9" key="1">
    <citation type="submission" date="2016-11" db="EMBL/GenBank/DDBJ databases">
        <title>Trade-off between light-utilization and light-protection in marine flavobacteria.</title>
        <authorList>
            <person name="Kumagai Y."/>
            <person name="Yoshizawa S."/>
            <person name="Kogure K."/>
        </authorList>
    </citation>
    <scope>NUCLEOTIDE SEQUENCE [LARGE SCALE GENOMIC DNA]</scope>
    <source>
        <strain evidence="9">SG-18</strain>
    </source>
</reference>
<dbReference type="EMBL" id="MQVX01000001">
    <property type="protein sequence ID" value="PQJ16876.1"/>
    <property type="molecule type" value="Genomic_DNA"/>
</dbReference>
<evidence type="ECO:0000256" key="3">
    <source>
        <dbReference type="ARBA" id="ARBA00022694"/>
    </source>
</evidence>
<comment type="function">
    <text evidence="5">Responsible for synthesis of pseudouridine from uracil-55 in the psi GC loop of transfer RNAs.</text>
</comment>
<feature type="domain" description="tRNA pseudouridylate synthase B C-terminal" evidence="7">
    <location>
        <begin position="191"/>
        <end position="224"/>
    </location>
</feature>
<dbReference type="NCBIfam" id="TIGR00431">
    <property type="entry name" value="TruB"/>
    <property type="match status" value="1"/>
</dbReference>
<dbReference type="InterPro" id="IPR032819">
    <property type="entry name" value="TruB_C"/>
</dbReference>
<evidence type="ECO:0000259" key="6">
    <source>
        <dbReference type="Pfam" id="PF01509"/>
    </source>
</evidence>
<keyword evidence="9" id="KW-1185">Reference proteome</keyword>
<feature type="active site" description="Nucleophile" evidence="5">
    <location>
        <position position="56"/>
    </location>
</feature>
<dbReference type="GO" id="GO:0003723">
    <property type="term" value="F:RNA binding"/>
    <property type="evidence" value="ECO:0007669"/>
    <property type="project" value="InterPro"/>
</dbReference>
<name>A0A2S7TBN1_9FLAO</name>
<accession>A0A2S7TBN1</accession>
<comment type="similarity">
    <text evidence="2 5">Belongs to the pseudouridine synthase TruB family. Type 1 subfamily.</text>
</comment>
<dbReference type="InterPro" id="IPR020103">
    <property type="entry name" value="PsdUridine_synth_cat_dom_sf"/>
</dbReference>
<evidence type="ECO:0000313" key="8">
    <source>
        <dbReference type="EMBL" id="PQJ16876.1"/>
    </source>
</evidence>
<keyword evidence="4 5" id="KW-0413">Isomerase</keyword>
<evidence type="ECO:0000313" key="9">
    <source>
        <dbReference type="Proteomes" id="UP000239366"/>
    </source>
</evidence>
<gene>
    <name evidence="5" type="primary">truB</name>
    <name evidence="8" type="ORF">BST99_12565</name>
</gene>
<dbReference type="GO" id="GO:0160148">
    <property type="term" value="F:tRNA pseudouridine(55) synthase activity"/>
    <property type="evidence" value="ECO:0007669"/>
    <property type="project" value="UniProtKB-EC"/>
</dbReference>
<protein>
    <recommendedName>
        <fullName evidence="5">tRNA pseudouridine synthase B</fullName>
        <ecNumber evidence="5">5.4.99.25</ecNumber>
    </recommendedName>
    <alternativeName>
        <fullName evidence="5">tRNA pseudouridine(55) synthase</fullName>
        <shortName evidence="5">Psi55 synthase</shortName>
    </alternativeName>
    <alternativeName>
        <fullName evidence="5">tRNA pseudouridylate synthase</fullName>
    </alternativeName>
    <alternativeName>
        <fullName evidence="5">tRNA-uridine isomerase</fullName>
    </alternativeName>
</protein>
<dbReference type="EC" id="5.4.99.25" evidence="5"/>
<sequence length="236" mass="26468">MDYGSLTAEDFLEGQLILIDKPLHWSSFQAVNAVKWAIRKKHNLKKIKIGHAGTLDPLATGLLIICAGKMTKQIQNYQGQTKGYTGSIQLGATTDSYDLETEPQVVEGYQPPTAEAIEASRVSFVGMIQQQPPLFSALKKDGKRLYELARKGETTDIPFREIEIHEFQLEPLKEDNSMDFLVRCSKGTYIRSLAHDMGQKLQTGGYLSALRRIQIGDFHVDKAIEPLEFKKQLGVE</sequence>
<evidence type="ECO:0000256" key="2">
    <source>
        <dbReference type="ARBA" id="ARBA00005642"/>
    </source>
</evidence>
<dbReference type="GO" id="GO:0031119">
    <property type="term" value="P:tRNA pseudouridine synthesis"/>
    <property type="evidence" value="ECO:0007669"/>
    <property type="project" value="UniProtKB-UniRule"/>
</dbReference>
<evidence type="ECO:0000256" key="1">
    <source>
        <dbReference type="ARBA" id="ARBA00000385"/>
    </source>
</evidence>
<dbReference type="GO" id="GO:1990481">
    <property type="term" value="P:mRNA pseudouridine synthesis"/>
    <property type="evidence" value="ECO:0007669"/>
    <property type="project" value="TreeGrafter"/>
</dbReference>
<dbReference type="InterPro" id="IPR014780">
    <property type="entry name" value="tRNA_psdUridine_synth_TruB"/>
</dbReference>
<dbReference type="RefSeq" id="WP_105002526.1">
    <property type="nucleotide sequence ID" value="NZ_MQVX01000001.1"/>
</dbReference>
<dbReference type="PANTHER" id="PTHR13767:SF2">
    <property type="entry name" value="PSEUDOURIDYLATE SYNTHASE TRUB1"/>
    <property type="match status" value="1"/>
</dbReference>
<dbReference type="Pfam" id="PF01509">
    <property type="entry name" value="TruB_N"/>
    <property type="match status" value="1"/>
</dbReference>
<organism evidence="8 9">
    <name type="scientific">Aureicoccus marinus</name>
    <dbReference type="NCBI Taxonomy" id="754435"/>
    <lineage>
        <taxon>Bacteria</taxon>
        <taxon>Pseudomonadati</taxon>
        <taxon>Bacteroidota</taxon>
        <taxon>Flavobacteriia</taxon>
        <taxon>Flavobacteriales</taxon>
        <taxon>Flavobacteriaceae</taxon>
        <taxon>Aureicoccus</taxon>
    </lineage>
</organism>
<dbReference type="HAMAP" id="MF_01080">
    <property type="entry name" value="TruB_bact"/>
    <property type="match status" value="1"/>
</dbReference>
<dbReference type="AlphaFoldDB" id="A0A2S7TBN1"/>
<dbReference type="SUPFAM" id="SSF55120">
    <property type="entry name" value="Pseudouridine synthase"/>
    <property type="match status" value="1"/>
</dbReference>
<evidence type="ECO:0000256" key="5">
    <source>
        <dbReference type="HAMAP-Rule" id="MF_01080"/>
    </source>
</evidence>
<proteinExistence type="inferred from homology"/>
<evidence type="ECO:0000256" key="4">
    <source>
        <dbReference type="ARBA" id="ARBA00023235"/>
    </source>
</evidence>
<dbReference type="Pfam" id="PF16198">
    <property type="entry name" value="TruB_C_2"/>
    <property type="match status" value="1"/>
</dbReference>
<feature type="domain" description="Pseudouridine synthase II N-terminal" evidence="6">
    <location>
        <begin position="41"/>
        <end position="190"/>
    </location>
</feature>
<dbReference type="Gene3D" id="3.30.2350.10">
    <property type="entry name" value="Pseudouridine synthase"/>
    <property type="match status" value="1"/>
</dbReference>
<dbReference type="CDD" id="cd02573">
    <property type="entry name" value="PseudoU_synth_EcTruB"/>
    <property type="match status" value="1"/>
</dbReference>
<dbReference type="OrthoDB" id="9802309at2"/>
<comment type="caution">
    <text evidence="8">The sequence shown here is derived from an EMBL/GenBank/DDBJ whole genome shotgun (WGS) entry which is preliminary data.</text>
</comment>
<evidence type="ECO:0000259" key="7">
    <source>
        <dbReference type="Pfam" id="PF16198"/>
    </source>
</evidence>
<comment type="catalytic activity">
    <reaction evidence="1 5">
        <text>uridine(55) in tRNA = pseudouridine(55) in tRNA</text>
        <dbReference type="Rhea" id="RHEA:42532"/>
        <dbReference type="Rhea" id="RHEA-COMP:10101"/>
        <dbReference type="Rhea" id="RHEA-COMP:10102"/>
        <dbReference type="ChEBI" id="CHEBI:65314"/>
        <dbReference type="ChEBI" id="CHEBI:65315"/>
        <dbReference type="EC" id="5.4.99.25"/>
    </reaction>
</comment>
<dbReference type="InterPro" id="IPR002501">
    <property type="entry name" value="PsdUridine_synth_N"/>
</dbReference>
<dbReference type="Proteomes" id="UP000239366">
    <property type="component" value="Unassembled WGS sequence"/>
</dbReference>